<evidence type="ECO:0000313" key="3">
    <source>
        <dbReference type="Proteomes" id="UP000176650"/>
    </source>
</evidence>
<gene>
    <name evidence="2" type="ORF">A2988_03115</name>
</gene>
<name>A0A1F5BV46_9BACT</name>
<dbReference type="EMBL" id="MEYS01000001">
    <property type="protein sequence ID" value="OGD34484.1"/>
    <property type="molecule type" value="Genomic_DNA"/>
</dbReference>
<sequence length="72" mass="8451">MSRDRDFRREAKKRKKRRRISDSFLKKERDNEETDVPVLSEDQVLSGKLIFTFTKDGVYVMPVPPRAQGASH</sequence>
<dbReference type="AlphaFoldDB" id="A0A1F5BV46"/>
<dbReference type="Proteomes" id="UP000176650">
    <property type="component" value="Unassembled WGS sequence"/>
</dbReference>
<proteinExistence type="predicted"/>
<feature type="compositionally biased region" description="Basic residues" evidence="1">
    <location>
        <begin position="10"/>
        <end position="19"/>
    </location>
</feature>
<comment type="caution">
    <text evidence="2">The sequence shown here is derived from an EMBL/GenBank/DDBJ whole genome shotgun (WGS) entry which is preliminary data.</text>
</comment>
<evidence type="ECO:0000256" key="1">
    <source>
        <dbReference type="SAM" id="MobiDB-lite"/>
    </source>
</evidence>
<accession>A0A1F5BV46</accession>
<reference evidence="2 3" key="1">
    <citation type="journal article" date="2016" name="Nat. Commun.">
        <title>Thousands of microbial genomes shed light on interconnected biogeochemical processes in an aquifer system.</title>
        <authorList>
            <person name="Anantharaman K."/>
            <person name="Brown C.T."/>
            <person name="Hug L.A."/>
            <person name="Sharon I."/>
            <person name="Castelle C.J."/>
            <person name="Probst A.J."/>
            <person name="Thomas B.C."/>
            <person name="Singh A."/>
            <person name="Wilkins M.J."/>
            <person name="Karaoz U."/>
            <person name="Brodie E.L."/>
            <person name="Williams K.H."/>
            <person name="Hubbard S.S."/>
            <person name="Banfield J.F."/>
        </authorList>
    </citation>
    <scope>NUCLEOTIDE SEQUENCE [LARGE SCALE GENOMIC DNA]</scope>
</reference>
<protein>
    <submittedName>
        <fullName evidence="2">Uncharacterized protein</fullName>
    </submittedName>
</protein>
<feature type="region of interest" description="Disordered" evidence="1">
    <location>
        <begin position="1"/>
        <end position="23"/>
    </location>
</feature>
<dbReference type="STRING" id="1797298.A2988_03115"/>
<organism evidence="2 3">
    <name type="scientific">Candidatus Azambacteria bacterium RIFCSPLOWO2_01_FULL_46_25</name>
    <dbReference type="NCBI Taxonomy" id="1797298"/>
    <lineage>
        <taxon>Bacteria</taxon>
        <taxon>Candidatus Azamiibacteriota</taxon>
    </lineage>
</organism>
<evidence type="ECO:0000313" key="2">
    <source>
        <dbReference type="EMBL" id="OGD34484.1"/>
    </source>
</evidence>